<dbReference type="GO" id="GO:0030976">
    <property type="term" value="F:thiamine pyrophosphate binding"/>
    <property type="evidence" value="ECO:0007669"/>
    <property type="project" value="TreeGrafter"/>
</dbReference>
<dbReference type="GO" id="GO:0015888">
    <property type="term" value="P:thiamine transport"/>
    <property type="evidence" value="ECO:0007669"/>
    <property type="project" value="TreeGrafter"/>
</dbReference>
<proteinExistence type="predicted"/>
<dbReference type="SUPFAM" id="SSF53850">
    <property type="entry name" value="Periplasmic binding protein-like II"/>
    <property type="match status" value="1"/>
</dbReference>
<dbReference type="GO" id="GO:0030288">
    <property type="term" value="C:outer membrane-bounded periplasmic space"/>
    <property type="evidence" value="ECO:0007669"/>
    <property type="project" value="TreeGrafter"/>
</dbReference>
<name>A0A6N2V1D1_9FIRM</name>
<dbReference type="PANTHER" id="PTHR30006">
    <property type="entry name" value="THIAMINE-BINDING PERIPLASMIC PROTEIN-RELATED"/>
    <property type="match status" value="1"/>
</dbReference>
<dbReference type="AlphaFoldDB" id="A0A6N2V1D1"/>
<dbReference type="PROSITE" id="PS51257">
    <property type="entry name" value="PROKAR_LIPOPROTEIN"/>
    <property type="match status" value="1"/>
</dbReference>
<keyword evidence="1 2" id="KW-0732">Signal</keyword>
<feature type="chain" id="PRO_5039038379" evidence="2">
    <location>
        <begin position="22"/>
        <end position="359"/>
    </location>
</feature>
<evidence type="ECO:0000313" key="3">
    <source>
        <dbReference type="EMBL" id="VYT23387.1"/>
    </source>
</evidence>
<dbReference type="InterPro" id="IPR006059">
    <property type="entry name" value="SBP"/>
</dbReference>
<dbReference type="PANTHER" id="PTHR30006:SF2">
    <property type="entry name" value="ABC TRANSPORTER SUBSTRATE-BINDING PROTEIN"/>
    <property type="match status" value="1"/>
</dbReference>
<dbReference type="CDD" id="cd13589">
    <property type="entry name" value="PBP2_polyamine_RpCGA009"/>
    <property type="match status" value="1"/>
</dbReference>
<evidence type="ECO:0000256" key="2">
    <source>
        <dbReference type="SAM" id="SignalP"/>
    </source>
</evidence>
<organism evidence="3">
    <name type="scientific">uncultured Anaerotruncus sp</name>
    <dbReference type="NCBI Taxonomy" id="905011"/>
    <lineage>
        <taxon>Bacteria</taxon>
        <taxon>Bacillati</taxon>
        <taxon>Bacillota</taxon>
        <taxon>Clostridia</taxon>
        <taxon>Eubacteriales</taxon>
        <taxon>Oscillospiraceae</taxon>
        <taxon>Anaerotruncus</taxon>
        <taxon>environmental samples</taxon>
    </lineage>
</organism>
<feature type="signal peptide" evidence="2">
    <location>
        <begin position="1"/>
        <end position="21"/>
    </location>
</feature>
<dbReference type="Gene3D" id="3.40.190.10">
    <property type="entry name" value="Periplasmic binding protein-like II"/>
    <property type="match status" value="2"/>
</dbReference>
<dbReference type="GO" id="GO:0030975">
    <property type="term" value="F:thiamine binding"/>
    <property type="evidence" value="ECO:0007669"/>
    <property type="project" value="TreeGrafter"/>
</dbReference>
<sequence>MKKFKAMVALLLCASMLAACSNGGNSSSSSSQGADDASGEKPVLVVSNFALADDRIKDTVIKPFEEKYNCTVVYEGGTNGERLTKLKNDPNTDVDVIYLAQQYAQQGVDAGLFEEIDYSRIPNAEYLLEKADFLKESKQGPAVTMNRLGIIYNPEKAGEITSFADIWKEEYRDQVAIPDISTTFGPAMVTVASNYAGVDYATDGGEAAFKALEELKPNIVKTYSKSSDLKNMFSSGEISVALAAEFAYNTMGDSNTNLVFIDPTEGAYLNFNTVNIVKNSDQKDLAYEFINYVLSEENQLDAALNVPESAVNTQVEIPEEAAKKLTTVETANQSNIVDFSVVNPLLENWVDMWNKTLNQ</sequence>
<protein>
    <submittedName>
        <fullName evidence="3">Putrescine-binding periplasmic protein</fullName>
    </submittedName>
</protein>
<dbReference type="EMBL" id="CACRSL010000005">
    <property type="protein sequence ID" value="VYT23387.1"/>
    <property type="molecule type" value="Genomic_DNA"/>
</dbReference>
<reference evidence="3" key="1">
    <citation type="submission" date="2019-11" db="EMBL/GenBank/DDBJ databases">
        <authorList>
            <person name="Feng L."/>
        </authorList>
    </citation>
    <scope>NUCLEOTIDE SEQUENCE</scope>
    <source>
        <strain evidence="3">AundefinedLFYP135</strain>
    </source>
</reference>
<accession>A0A6N2V1D1</accession>
<evidence type="ECO:0000256" key="1">
    <source>
        <dbReference type="ARBA" id="ARBA00022729"/>
    </source>
</evidence>
<dbReference type="Pfam" id="PF13416">
    <property type="entry name" value="SBP_bac_8"/>
    <property type="match status" value="1"/>
</dbReference>
<gene>
    <name evidence="3" type="primary">potF</name>
    <name evidence="3" type="ORF">AULFYP135_02180</name>
</gene>